<comment type="caution">
    <text evidence="7">The sequence shown here is derived from an EMBL/GenBank/DDBJ whole genome shotgun (WGS) entry which is preliminary data.</text>
</comment>
<evidence type="ECO:0000256" key="4">
    <source>
        <dbReference type="ARBA" id="ARBA00022989"/>
    </source>
</evidence>
<evidence type="ECO:0000256" key="6">
    <source>
        <dbReference type="SAM" id="Phobius"/>
    </source>
</evidence>
<dbReference type="CDD" id="cd06580">
    <property type="entry name" value="TM_PBP1_transp_TpRbsC_like"/>
    <property type="match status" value="1"/>
</dbReference>
<keyword evidence="8" id="KW-1185">Reference proteome</keyword>
<evidence type="ECO:0000313" key="7">
    <source>
        <dbReference type="EMBL" id="MCJ2542280.1"/>
    </source>
</evidence>
<keyword evidence="4 6" id="KW-1133">Transmembrane helix</keyword>
<feature type="transmembrane region" description="Helical" evidence="6">
    <location>
        <begin position="178"/>
        <end position="197"/>
    </location>
</feature>
<sequence length="288" mass="29938">MFSLAFGLATLRMATPLIWAGMAGLLSERVGIMNIALEGYMLLGAFGAALGSHVSQDPYLGLLVGGLCGVLGAALHAVWCVGLRADPIVAGAGLNLLALSLPNFLLQSLWGVAGTSPRVPKLPPFVGGLNLLVPLGLLLVLGIQGFLDQTRWGLRVLAVGEHPRAAASVGIPVQRYRYLALLTAGALAGWGGAYLSIGELSMFVQQMTAGRGFIALAALICGNWRPLGTLIAALCFGAAQALQLQAQALTLPLPRDVLLALPYLLTLLAVAGWVRRSQPPAGMGQHPD</sequence>
<feature type="transmembrane region" description="Helical" evidence="6">
    <location>
        <begin position="257"/>
        <end position="274"/>
    </location>
</feature>
<feature type="transmembrane region" description="Helical" evidence="6">
    <location>
        <begin position="88"/>
        <end position="105"/>
    </location>
</feature>
<dbReference type="PANTHER" id="PTHR43370">
    <property type="entry name" value="SUGAR ABC TRANSPORTER INTEGRAL MEMBRANE PROTEIN-RELATED"/>
    <property type="match status" value="1"/>
</dbReference>
<proteinExistence type="predicted"/>
<reference evidence="7" key="1">
    <citation type="submission" date="2021-02" db="EMBL/GenBank/DDBJ databases">
        <title>The CRISPR/cas machinery reduction and long-range gene transfer in the hot spring cyanobacterium Synechococcus.</title>
        <authorList>
            <person name="Dvorak P."/>
            <person name="Jahodarova E."/>
            <person name="Hasler P."/>
            <person name="Poulickova A."/>
        </authorList>
    </citation>
    <scope>NUCLEOTIDE SEQUENCE</scope>
    <source>
        <strain evidence="7">Rupite</strain>
    </source>
</reference>
<dbReference type="Proteomes" id="UP000830835">
    <property type="component" value="Unassembled WGS sequence"/>
</dbReference>
<dbReference type="EMBL" id="JAFIRA010000008">
    <property type="protein sequence ID" value="MCJ2542280.1"/>
    <property type="molecule type" value="Genomic_DNA"/>
</dbReference>
<dbReference type="PANTHER" id="PTHR43370:SF1">
    <property type="entry name" value="GUANOSINE ABC TRANSPORTER PERMEASE PROTEIN NUPQ"/>
    <property type="match status" value="1"/>
</dbReference>
<accession>A0ABT0C931</accession>
<evidence type="ECO:0000256" key="3">
    <source>
        <dbReference type="ARBA" id="ARBA00022692"/>
    </source>
</evidence>
<comment type="subcellular location">
    <subcellularLocation>
        <location evidence="1">Cell membrane</location>
        <topology evidence="1">Multi-pass membrane protein</topology>
    </subcellularLocation>
</comment>
<dbReference type="InterPro" id="IPR001851">
    <property type="entry name" value="ABC_transp_permease"/>
</dbReference>
<dbReference type="Pfam" id="PF02653">
    <property type="entry name" value="BPD_transp_2"/>
    <property type="match status" value="1"/>
</dbReference>
<keyword evidence="2" id="KW-1003">Cell membrane</keyword>
<evidence type="ECO:0000256" key="2">
    <source>
        <dbReference type="ARBA" id="ARBA00022475"/>
    </source>
</evidence>
<feature type="transmembrane region" description="Helical" evidence="6">
    <location>
        <begin position="59"/>
        <end position="81"/>
    </location>
</feature>
<dbReference type="RefSeq" id="WP_244349511.1">
    <property type="nucleotide sequence ID" value="NZ_JAFIRA010000008.1"/>
</dbReference>
<name>A0ABT0C931_THEVL</name>
<evidence type="ECO:0000256" key="5">
    <source>
        <dbReference type="ARBA" id="ARBA00023136"/>
    </source>
</evidence>
<gene>
    <name evidence="7" type="ORF">JX360_05065</name>
</gene>
<feature type="transmembrane region" description="Helical" evidence="6">
    <location>
        <begin position="125"/>
        <end position="147"/>
    </location>
</feature>
<keyword evidence="5 6" id="KW-0472">Membrane</keyword>
<protein>
    <submittedName>
        <fullName evidence="7">ABC transporter permease</fullName>
    </submittedName>
</protein>
<keyword evidence="3 6" id="KW-0812">Transmembrane</keyword>
<evidence type="ECO:0000313" key="8">
    <source>
        <dbReference type="Proteomes" id="UP000830835"/>
    </source>
</evidence>
<organism evidence="7 8">
    <name type="scientific">Thermostichus vulcanus str. 'Rupite'</name>
    <dbReference type="NCBI Taxonomy" id="2813851"/>
    <lineage>
        <taxon>Bacteria</taxon>
        <taxon>Bacillati</taxon>
        <taxon>Cyanobacteriota</taxon>
        <taxon>Cyanophyceae</taxon>
        <taxon>Thermostichales</taxon>
        <taxon>Thermostichaceae</taxon>
        <taxon>Thermostichus</taxon>
    </lineage>
</organism>
<evidence type="ECO:0000256" key="1">
    <source>
        <dbReference type="ARBA" id="ARBA00004651"/>
    </source>
</evidence>